<sequence length="60" mass="6367">MTRTLERPTIPECELQELLADVTKYLLGLGSSGVYGNTCPNCSGPMIPPQDGGDPVCPKC</sequence>
<protein>
    <submittedName>
        <fullName evidence="1">Uncharacterized protein</fullName>
    </submittedName>
</protein>
<dbReference type="Proteomes" id="UP000674084">
    <property type="component" value="Unassembled WGS sequence"/>
</dbReference>
<evidence type="ECO:0000313" key="2">
    <source>
        <dbReference type="Proteomes" id="UP000674084"/>
    </source>
</evidence>
<dbReference type="EMBL" id="JAGPXE010000021">
    <property type="protein sequence ID" value="MBQ0928568.1"/>
    <property type="molecule type" value="Genomic_DNA"/>
</dbReference>
<proteinExistence type="predicted"/>
<accession>A0ABS5DQG5</accession>
<reference evidence="1 2" key="1">
    <citation type="submission" date="2021-04" db="EMBL/GenBank/DDBJ databases">
        <title>Whole-genome sequencing of Saccharopolyspora endophytica KCTC 19397.</title>
        <authorList>
            <person name="Ay H."/>
            <person name="Saygin H."/>
            <person name="Sahin N."/>
        </authorList>
    </citation>
    <scope>NUCLEOTIDE SEQUENCE [LARGE SCALE GENOMIC DNA]</scope>
    <source>
        <strain evidence="1 2">KCTC 19397</strain>
    </source>
</reference>
<gene>
    <name evidence="1" type="ORF">KBO27_31885</name>
</gene>
<dbReference type="RefSeq" id="WP_210973575.1">
    <property type="nucleotide sequence ID" value="NZ_JAGPXE010000021.1"/>
</dbReference>
<keyword evidence="2" id="KW-1185">Reference proteome</keyword>
<evidence type="ECO:0000313" key="1">
    <source>
        <dbReference type="EMBL" id="MBQ0928568.1"/>
    </source>
</evidence>
<comment type="caution">
    <text evidence="1">The sequence shown here is derived from an EMBL/GenBank/DDBJ whole genome shotgun (WGS) entry which is preliminary data.</text>
</comment>
<name>A0ABS5DQG5_9PSEU</name>
<organism evidence="1 2">
    <name type="scientific">Saccharopolyspora endophytica</name>
    <dbReference type="NCBI Taxonomy" id="543886"/>
    <lineage>
        <taxon>Bacteria</taxon>
        <taxon>Bacillati</taxon>
        <taxon>Actinomycetota</taxon>
        <taxon>Actinomycetes</taxon>
        <taxon>Pseudonocardiales</taxon>
        <taxon>Pseudonocardiaceae</taxon>
        <taxon>Saccharopolyspora</taxon>
    </lineage>
</organism>